<dbReference type="Pfam" id="PF07730">
    <property type="entry name" value="HisKA_3"/>
    <property type="match status" value="1"/>
</dbReference>
<dbReference type="GO" id="GO:0016301">
    <property type="term" value="F:kinase activity"/>
    <property type="evidence" value="ECO:0007669"/>
    <property type="project" value="UniProtKB-KW"/>
</dbReference>
<evidence type="ECO:0000256" key="3">
    <source>
        <dbReference type="ARBA" id="ARBA00012438"/>
    </source>
</evidence>
<feature type="domain" description="Histidine kinase" evidence="14">
    <location>
        <begin position="149"/>
        <end position="343"/>
    </location>
</feature>
<evidence type="ECO:0000256" key="12">
    <source>
        <dbReference type="ARBA" id="ARBA00023136"/>
    </source>
</evidence>
<dbReference type="InterPro" id="IPR003594">
    <property type="entry name" value="HATPase_dom"/>
</dbReference>
<keyword evidence="11" id="KW-0902">Two-component regulatory system</keyword>
<evidence type="ECO:0000256" key="13">
    <source>
        <dbReference type="SAM" id="Phobius"/>
    </source>
</evidence>
<dbReference type="Gene3D" id="3.30.565.10">
    <property type="entry name" value="Histidine kinase-like ATPase, C-terminal domain"/>
    <property type="match status" value="1"/>
</dbReference>
<evidence type="ECO:0000256" key="5">
    <source>
        <dbReference type="ARBA" id="ARBA00022679"/>
    </source>
</evidence>
<evidence type="ECO:0000256" key="1">
    <source>
        <dbReference type="ARBA" id="ARBA00000085"/>
    </source>
</evidence>
<keyword evidence="12 13" id="KW-0472">Membrane</keyword>
<keyword evidence="6 13" id="KW-0812">Transmembrane</keyword>
<keyword evidence="7" id="KW-0547">Nucleotide-binding</keyword>
<keyword evidence="5" id="KW-0808">Transferase</keyword>
<evidence type="ECO:0000256" key="8">
    <source>
        <dbReference type="ARBA" id="ARBA00022777"/>
    </source>
</evidence>
<dbReference type="RefSeq" id="WP_349204127.1">
    <property type="nucleotide sequence ID" value="NZ_JBBMFN010000002.1"/>
</dbReference>
<accession>A0ABV1ETU9</accession>
<dbReference type="Gene3D" id="1.20.5.1930">
    <property type="match status" value="1"/>
</dbReference>
<evidence type="ECO:0000256" key="7">
    <source>
        <dbReference type="ARBA" id="ARBA00022741"/>
    </source>
</evidence>
<evidence type="ECO:0000256" key="6">
    <source>
        <dbReference type="ARBA" id="ARBA00022692"/>
    </source>
</evidence>
<dbReference type="CDD" id="cd16917">
    <property type="entry name" value="HATPase_UhpB-NarQ-NarX-like"/>
    <property type="match status" value="1"/>
</dbReference>
<dbReference type="SUPFAM" id="SSF55874">
    <property type="entry name" value="ATPase domain of HSP90 chaperone/DNA topoisomerase II/histidine kinase"/>
    <property type="match status" value="1"/>
</dbReference>
<comment type="caution">
    <text evidence="15">The sequence shown here is derived from an EMBL/GenBank/DDBJ whole genome shotgun (WGS) entry which is preliminary data.</text>
</comment>
<evidence type="ECO:0000256" key="10">
    <source>
        <dbReference type="ARBA" id="ARBA00022989"/>
    </source>
</evidence>
<comment type="subcellular location">
    <subcellularLocation>
        <location evidence="2">Cell membrane</location>
        <topology evidence="2">Multi-pass membrane protein</topology>
    </subcellularLocation>
</comment>
<evidence type="ECO:0000259" key="14">
    <source>
        <dbReference type="PROSITE" id="PS50109"/>
    </source>
</evidence>
<dbReference type="PANTHER" id="PTHR24421">
    <property type="entry name" value="NITRATE/NITRITE SENSOR PROTEIN NARX-RELATED"/>
    <property type="match status" value="1"/>
</dbReference>
<protein>
    <recommendedName>
        <fullName evidence="3">histidine kinase</fullName>
        <ecNumber evidence="3">2.7.13.3</ecNumber>
    </recommendedName>
</protein>
<keyword evidence="16" id="KW-1185">Reference proteome</keyword>
<dbReference type="InterPro" id="IPR050482">
    <property type="entry name" value="Sensor_HK_TwoCompSys"/>
</dbReference>
<dbReference type="InterPro" id="IPR005467">
    <property type="entry name" value="His_kinase_dom"/>
</dbReference>
<evidence type="ECO:0000313" key="15">
    <source>
        <dbReference type="EMBL" id="MEQ2464529.1"/>
    </source>
</evidence>
<feature type="transmembrane region" description="Helical" evidence="13">
    <location>
        <begin position="12"/>
        <end position="35"/>
    </location>
</feature>
<dbReference type="EMBL" id="JBBMFN010000002">
    <property type="protein sequence ID" value="MEQ2464529.1"/>
    <property type="molecule type" value="Genomic_DNA"/>
</dbReference>
<dbReference type="Pfam" id="PF02518">
    <property type="entry name" value="HATPase_c"/>
    <property type="match status" value="1"/>
</dbReference>
<dbReference type="SMART" id="SM00387">
    <property type="entry name" value="HATPase_c"/>
    <property type="match status" value="1"/>
</dbReference>
<dbReference type="Proteomes" id="UP001465426">
    <property type="component" value="Unassembled WGS sequence"/>
</dbReference>
<sequence>MKQTSSRYGYYRNVALTSMISALLLFISIQIYLYLFSAFVMTAIESFILAVIWFFLTSIIGFYFAFKWNSTIKKQLDEVFWFTSSLRRGKIPGKMQLSTNEYVYGVKEELNQLADYQQEQVHSLQRLANEKITLGQTAHNAAVIEERQRLARDLHDVVSQQLFALNMMSSAAYKVFDSNPVLAKEQLKEIVSIAGKAQGEMRALLLHLRPVELSNDTLCDGIIKLIQELKGKTTLHFSASIDEIEGLTTAGQEHLFRIVQEALSNVLRHSHADKVRIILEERGNYAHLHIGDNGKGFDPTIERIASYGLKTMRERCEEIGGIMEVRSKIGEGTYIDIRVPTKGWEND</sequence>
<evidence type="ECO:0000256" key="2">
    <source>
        <dbReference type="ARBA" id="ARBA00004651"/>
    </source>
</evidence>
<keyword evidence="4" id="KW-1003">Cell membrane</keyword>
<evidence type="ECO:0000313" key="16">
    <source>
        <dbReference type="Proteomes" id="UP001465426"/>
    </source>
</evidence>
<feature type="transmembrane region" description="Helical" evidence="13">
    <location>
        <begin position="47"/>
        <end position="66"/>
    </location>
</feature>
<evidence type="ECO:0000256" key="9">
    <source>
        <dbReference type="ARBA" id="ARBA00022840"/>
    </source>
</evidence>
<name>A0ABV1ETU9_9BACI</name>
<reference evidence="15 16" key="1">
    <citation type="submission" date="2024-03" db="EMBL/GenBank/DDBJ databases">
        <title>Human intestinal bacterial collection.</title>
        <authorList>
            <person name="Pauvert C."/>
            <person name="Hitch T.C.A."/>
            <person name="Clavel T."/>
        </authorList>
    </citation>
    <scope>NUCLEOTIDE SEQUENCE [LARGE SCALE GENOMIC DNA]</scope>
    <source>
        <strain evidence="15 16">CLA-SR-H024</strain>
    </source>
</reference>
<keyword evidence="10 13" id="KW-1133">Transmembrane helix</keyword>
<comment type="catalytic activity">
    <reaction evidence="1">
        <text>ATP + protein L-histidine = ADP + protein N-phospho-L-histidine.</text>
        <dbReference type="EC" id="2.7.13.3"/>
    </reaction>
</comment>
<keyword evidence="9" id="KW-0067">ATP-binding</keyword>
<evidence type="ECO:0000256" key="11">
    <source>
        <dbReference type="ARBA" id="ARBA00023012"/>
    </source>
</evidence>
<dbReference type="EC" id="2.7.13.3" evidence="3"/>
<proteinExistence type="predicted"/>
<organism evidence="15 16">
    <name type="scientific">Niallia hominis</name>
    <dbReference type="NCBI Taxonomy" id="3133173"/>
    <lineage>
        <taxon>Bacteria</taxon>
        <taxon>Bacillati</taxon>
        <taxon>Bacillota</taxon>
        <taxon>Bacilli</taxon>
        <taxon>Bacillales</taxon>
        <taxon>Bacillaceae</taxon>
        <taxon>Niallia</taxon>
    </lineage>
</organism>
<dbReference type="PANTHER" id="PTHR24421:SF37">
    <property type="entry name" value="SENSOR HISTIDINE KINASE NARS"/>
    <property type="match status" value="1"/>
</dbReference>
<dbReference type="PROSITE" id="PS50109">
    <property type="entry name" value="HIS_KIN"/>
    <property type="match status" value="1"/>
</dbReference>
<dbReference type="InterPro" id="IPR036890">
    <property type="entry name" value="HATPase_C_sf"/>
</dbReference>
<keyword evidence="8 15" id="KW-0418">Kinase</keyword>
<dbReference type="InterPro" id="IPR011712">
    <property type="entry name" value="Sig_transdc_His_kin_sub3_dim/P"/>
</dbReference>
<evidence type="ECO:0000256" key="4">
    <source>
        <dbReference type="ARBA" id="ARBA00022475"/>
    </source>
</evidence>
<gene>
    <name evidence="15" type="ORF">WMO63_02445</name>
</gene>